<evidence type="ECO:0000256" key="1">
    <source>
        <dbReference type="ARBA" id="ARBA00007274"/>
    </source>
</evidence>
<proteinExistence type="inferred from homology"/>
<evidence type="ECO:0000313" key="2">
    <source>
        <dbReference type="EMBL" id="KJZ49556.1"/>
    </source>
</evidence>
<dbReference type="EMBL" id="LACC01000007">
    <property type="protein sequence ID" value="KJZ49556.1"/>
    <property type="molecule type" value="Genomic_DNA"/>
</dbReference>
<dbReference type="RefSeq" id="WP_046038113.1">
    <property type="nucleotide sequence ID" value="NZ_LACC01000007.1"/>
</dbReference>
<sequence>MTSAYRVVDYFPAEHILNDGVFAHLDEIDAQTPGALVYCQNLHYLQKALASPNVACVLCPESLKNEELASEKSIVFCADPRTSFFHLYNRLGEDAKYATAQTPTIGENCTLHPSAVISPRATLGNNVEISANVVIEGPVEIGDNVYIGSNAVVGAEGLITLRNDNGTLMVVKHQGGVRIESGCQILAGAVIARSLFQQPTTIRENCQIGIMTNVGHGAVIGKNSVISGNTVVAGRTRLGAGAWVGASCSIAQGLVIGDAVQIKMGSVVISDIAPNSVVSGNFAINHRANMTAHLRKQK</sequence>
<dbReference type="Gene3D" id="2.160.10.10">
    <property type="entry name" value="Hexapeptide repeat proteins"/>
    <property type="match status" value="1"/>
</dbReference>
<evidence type="ECO:0000313" key="3">
    <source>
        <dbReference type="Proteomes" id="UP000033588"/>
    </source>
</evidence>
<name>A0A0F4TZ02_PSEFL</name>
<accession>A0A0F4TZ02</accession>
<dbReference type="Pfam" id="PF00132">
    <property type="entry name" value="Hexapep"/>
    <property type="match status" value="2"/>
</dbReference>
<dbReference type="InterPro" id="IPR001451">
    <property type="entry name" value="Hexapep"/>
</dbReference>
<dbReference type="SUPFAM" id="SSF51161">
    <property type="entry name" value="Trimeric LpxA-like enzymes"/>
    <property type="match status" value="1"/>
</dbReference>
<comment type="caution">
    <text evidence="2">The sequence shown here is derived from an EMBL/GenBank/DDBJ whole genome shotgun (WGS) entry which is preliminary data.</text>
</comment>
<dbReference type="Pfam" id="PF14602">
    <property type="entry name" value="Hexapep_2"/>
    <property type="match status" value="1"/>
</dbReference>
<reference evidence="2 3" key="1">
    <citation type="submission" date="2015-03" db="EMBL/GenBank/DDBJ databases">
        <title>Comparative genomics of Pseudomonas insights into diversity of traits involved in vanlence and defense.</title>
        <authorList>
            <person name="Qin Y."/>
        </authorList>
    </citation>
    <scope>NUCLEOTIDE SEQUENCE [LARGE SCALE GENOMIC DNA]</scope>
    <source>
        <strain evidence="2 3">C8</strain>
    </source>
</reference>
<dbReference type="Proteomes" id="UP000033588">
    <property type="component" value="Unassembled WGS sequence"/>
</dbReference>
<protein>
    <recommendedName>
        <fullName evidence="4">UDP-3-O-(3-hydroxymyristoyl)glucosamine N-acyltransferase</fullName>
    </recommendedName>
</protein>
<dbReference type="InterPro" id="IPR011004">
    <property type="entry name" value="Trimer_LpxA-like_sf"/>
</dbReference>
<dbReference type="PANTHER" id="PTHR43300">
    <property type="entry name" value="ACETYLTRANSFERASE"/>
    <property type="match status" value="1"/>
</dbReference>
<dbReference type="AlphaFoldDB" id="A0A0F4TZ02"/>
<comment type="similarity">
    <text evidence="1">Belongs to the transferase hexapeptide repeat family.</text>
</comment>
<dbReference type="InterPro" id="IPR050179">
    <property type="entry name" value="Trans_hexapeptide_repeat"/>
</dbReference>
<evidence type="ECO:0008006" key="4">
    <source>
        <dbReference type="Google" id="ProtNLM"/>
    </source>
</evidence>
<dbReference type="PATRIC" id="fig|294.132.peg.5489"/>
<organism evidence="2 3">
    <name type="scientific">Pseudomonas fluorescens</name>
    <dbReference type="NCBI Taxonomy" id="294"/>
    <lineage>
        <taxon>Bacteria</taxon>
        <taxon>Pseudomonadati</taxon>
        <taxon>Pseudomonadota</taxon>
        <taxon>Gammaproteobacteria</taxon>
        <taxon>Pseudomonadales</taxon>
        <taxon>Pseudomonadaceae</taxon>
        <taxon>Pseudomonas</taxon>
    </lineage>
</organism>
<dbReference type="PANTHER" id="PTHR43300:SF7">
    <property type="entry name" value="UDP-N-ACETYLBACILLOSAMINE N-ACETYLTRANSFERASE"/>
    <property type="match status" value="1"/>
</dbReference>
<gene>
    <name evidence="2" type="ORF">VC35_04755</name>
</gene>